<accession>A0A1I0I498</accession>
<dbReference type="Proteomes" id="UP000199308">
    <property type="component" value="Unassembled WGS sequence"/>
</dbReference>
<keyword evidence="2" id="KW-1185">Reference proteome</keyword>
<name>A0A1I0I498_THASX</name>
<sequence>MQQLFMVALSLRKEGRDLLGRVADVNGLTNTAKAWTRNSSEREQGTRSKQLGTRDEKILALIARRICAALKGQGAWCMVHGAWCMVHGAWCKLFHLKLMANIFYRHPVML</sequence>
<proteinExistence type="predicted"/>
<protein>
    <submittedName>
        <fullName evidence="1">Uncharacterized protein</fullName>
    </submittedName>
</protein>
<evidence type="ECO:0000313" key="2">
    <source>
        <dbReference type="Proteomes" id="UP000199308"/>
    </source>
</evidence>
<dbReference type="EMBL" id="FOHK01000021">
    <property type="protein sequence ID" value="SET90637.1"/>
    <property type="molecule type" value="Genomic_DNA"/>
</dbReference>
<dbReference type="STRING" id="349064.SAMN05660429_03027"/>
<gene>
    <name evidence="1" type="ORF">SAMN05660429_03027</name>
</gene>
<reference evidence="1 2" key="1">
    <citation type="submission" date="2016-10" db="EMBL/GenBank/DDBJ databases">
        <authorList>
            <person name="de Groot N.N."/>
        </authorList>
    </citation>
    <scope>NUCLEOTIDE SEQUENCE [LARGE SCALE GENOMIC DNA]</scope>
    <source>
        <strain evidence="1 2">DSM 19706</strain>
    </source>
</reference>
<evidence type="ECO:0000313" key="1">
    <source>
        <dbReference type="EMBL" id="SET90637.1"/>
    </source>
</evidence>
<dbReference type="RefSeq" id="WP_143047981.1">
    <property type="nucleotide sequence ID" value="NZ_AP027363.1"/>
</dbReference>
<dbReference type="AlphaFoldDB" id="A0A1I0I498"/>
<organism evidence="1 2">
    <name type="scientific">Thalassotalea agarivorans</name>
    <name type="common">Thalassomonas agarivorans</name>
    <dbReference type="NCBI Taxonomy" id="349064"/>
    <lineage>
        <taxon>Bacteria</taxon>
        <taxon>Pseudomonadati</taxon>
        <taxon>Pseudomonadota</taxon>
        <taxon>Gammaproteobacteria</taxon>
        <taxon>Alteromonadales</taxon>
        <taxon>Colwelliaceae</taxon>
        <taxon>Thalassotalea</taxon>
    </lineage>
</organism>